<keyword evidence="3 6" id="KW-1133">Transmembrane helix</keyword>
<evidence type="ECO:0000256" key="3">
    <source>
        <dbReference type="ARBA" id="ARBA00022989"/>
    </source>
</evidence>
<evidence type="ECO:0000313" key="7">
    <source>
        <dbReference type="EMBL" id="KKA26949.1"/>
    </source>
</evidence>
<evidence type="ECO:0000256" key="6">
    <source>
        <dbReference type="SAM" id="Phobius"/>
    </source>
</evidence>
<evidence type="ECO:0000256" key="4">
    <source>
        <dbReference type="ARBA" id="ARBA00023136"/>
    </source>
</evidence>
<reference evidence="7 8" key="1">
    <citation type="submission" date="2015-03" db="EMBL/GenBank/DDBJ databases">
        <authorList>
            <person name="Radwan O."/>
            <person name="Al-Naeli F.A."/>
            <person name="Rendon G.A."/>
            <person name="Fields C."/>
        </authorList>
    </citation>
    <scope>NUCLEOTIDE SEQUENCE [LARGE SCALE GENOMIC DNA]</scope>
    <source>
        <strain evidence="7">CR-DP1</strain>
    </source>
</reference>
<keyword evidence="4 6" id="KW-0472">Membrane</keyword>
<keyword evidence="8" id="KW-1185">Reference proteome</keyword>
<dbReference type="Pfam" id="PF14880">
    <property type="entry name" value="COX14"/>
    <property type="match status" value="1"/>
</dbReference>
<comment type="subcellular location">
    <subcellularLocation>
        <location evidence="1">Membrane</location>
        <topology evidence="1">Single-pass membrane protein</topology>
    </subcellularLocation>
</comment>
<feature type="compositionally biased region" description="Polar residues" evidence="5">
    <location>
        <begin position="1"/>
        <end position="28"/>
    </location>
</feature>
<evidence type="ECO:0000256" key="1">
    <source>
        <dbReference type="ARBA" id="ARBA00004167"/>
    </source>
</evidence>
<proteinExistence type="predicted"/>
<organism evidence="7 8">
    <name type="scientific">Thielaviopsis punctulata</name>
    <dbReference type="NCBI Taxonomy" id="72032"/>
    <lineage>
        <taxon>Eukaryota</taxon>
        <taxon>Fungi</taxon>
        <taxon>Dikarya</taxon>
        <taxon>Ascomycota</taxon>
        <taxon>Pezizomycotina</taxon>
        <taxon>Sordariomycetes</taxon>
        <taxon>Hypocreomycetidae</taxon>
        <taxon>Microascales</taxon>
        <taxon>Ceratocystidaceae</taxon>
        <taxon>Thielaviopsis</taxon>
    </lineage>
</organism>
<dbReference type="InterPro" id="IPR029208">
    <property type="entry name" value="COX14"/>
</dbReference>
<protein>
    <submittedName>
        <fullName evidence="7">Uncharacterized protein</fullName>
    </submittedName>
</protein>
<dbReference type="Proteomes" id="UP000033483">
    <property type="component" value="Unassembled WGS sequence"/>
</dbReference>
<dbReference type="EMBL" id="LAEV01001928">
    <property type="protein sequence ID" value="KKA26949.1"/>
    <property type="molecule type" value="Genomic_DNA"/>
</dbReference>
<keyword evidence="2 6" id="KW-0812">Transmembrane</keyword>
<name>A0A0F4Z8T4_9PEZI</name>
<gene>
    <name evidence="7" type="ORF">TD95_001077</name>
</gene>
<dbReference type="AlphaFoldDB" id="A0A0F4Z8T4"/>
<comment type="caution">
    <text evidence="7">The sequence shown here is derived from an EMBL/GenBank/DDBJ whole genome shotgun (WGS) entry which is preliminary data.</text>
</comment>
<dbReference type="OrthoDB" id="4205486at2759"/>
<feature type="transmembrane region" description="Helical" evidence="6">
    <location>
        <begin position="82"/>
        <end position="99"/>
    </location>
</feature>
<feature type="region of interest" description="Disordered" evidence="5">
    <location>
        <begin position="1"/>
        <end position="39"/>
    </location>
</feature>
<accession>A0A0F4Z8T4</accession>
<sequence length="221" mass="23811">MSASTGPRSVSAATRFTSQTPQAQSKPPSNAKGPVGETTAQRVARLRAAHLAAREAPLSSTDKMILRGRKFFDTLHQVTQRGLVGLTAVALVFTVYAAYDMVKFNKQRKIEFLEAQKKMAADSLEAARIAYISGQATPEQLAMVEEAIAKAGDKKLPPLLDPPTKPIKSSIWDSVDEKVKAEAGASSINAVSQAAFAKEAQAQQQQPAAVSAKPAKKWWFF</sequence>
<dbReference type="GO" id="GO:0016020">
    <property type="term" value="C:membrane"/>
    <property type="evidence" value="ECO:0007669"/>
    <property type="project" value="UniProtKB-SubCell"/>
</dbReference>
<evidence type="ECO:0000256" key="2">
    <source>
        <dbReference type="ARBA" id="ARBA00022692"/>
    </source>
</evidence>
<evidence type="ECO:0000256" key="5">
    <source>
        <dbReference type="SAM" id="MobiDB-lite"/>
    </source>
</evidence>
<evidence type="ECO:0000313" key="8">
    <source>
        <dbReference type="Proteomes" id="UP000033483"/>
    </source>
</evidence>